<dbReference type="OrthoDB" id="1933643at2759"/>
<evidence type="ECO:0000256" key="2">
    <source>
        <dbReference type="ARBA" id="ARBA00008440"/>
    </source>
</evidence>
<dbReference type="GO" id="GO:0015079">
    <property type="term" value="F:potassium ion transmembrane transporter activity"/>
    <property type="evidence" value="ECO:0007669"/>
    <property type="project" value="InterPro"/>
</dbReference>
<accession>A0A9W7M1T4</accession>
<dbReference type="GO" id="GO:0005774">
    <property type="term" value="C:vacuolar membrane"/>
    <property type="evidence" value="ECO:0007669"/>
    <property type="project" value="TreeGrafter"/>
</dbReference>
<sequence>MISIAFLMILFSVQKFGTSKVGLAVGLALLLWFCSLAGIGIYNLVKYDTSVLRAFNPVHIYLYFKRNAVNAWYALGGCLLCATGSGVMFADLCYFSIQSIQVMNLENLVNESSGFCTPF</sequence>
<evidence type="ECO:0000259" key="4">
    <source>
        <dbReference type="Pfam" id="PF02705"/>
    </source>
</evidence>
<feature type="transmembrane region" description="Helical" evidence="3">
    <location>
        <begin position="21"/>
        <end position="45"/>
    </location>
</feature>
<feature type="transmembrane region" description="Helical" evidence="3">
    <location>
        <begin position="71"/>
        <end position="95"/>
    </location>
</feature>
<protein>
    <submittedName>
        <fullName evidence="5">K+ uptake permease 7</fullName>
    </submittedName>
</protein>
<proteinExistence type="inferred from homology"/>
<comment type="subcellular location">
    <subcellularLocation>
        <location evidence="1">Cell membrane</location>
        <topology evidence="1">Multi-pass membrane protein</topology>
    </subcellularLocation>
</comment>
<gene>
    <name evidence="5" type="ORF">HRI_002306500</name>
</gene>
<evidence type="ECO:0000313" key="5">
    <source>
        <dbReference type="EMBL" id="GMI86372.1"/>
    </source>
</evidence>
<evidence type="ECO:0000256" key="3">
    <source>
        <dbReference type="SAM" id="Phobius"/>
    </source>
</evidence>
<dbReference type="GO" id="GO:0005886">
    <property type="term" value="C:plasma membrane"/>
    <property type="evidence" value="ECO:0007669"/>
    <property type="project" value="UniProtKB-SubCell"/>
</dbReference>
<dbReference type="InterPro" id="IPR003855">
    <property type="entry name" value="K+_transporter"/>
</dbReference>
<dbReference type="PANTHER" id="PTHR30540">
    <property type="entry name" value="OSMOTIC STRESS POTASSIUM TRANSPORTER"/>
    <property type="match status" value="1"/>
</dbReference>
<keyword evidence="6" id="KW-1185">Reference proteome</keyword>
<dbReference type="EMBL" id="BSYR01000021">
    <property type="protein sequence ID" value="GMI86372.1"/>
    <property type="molecule type" value="Genomic_DNA"/>
</dbReference>
<keyword evidence="3" id="KW-1133">Transmembrane helix</keyword>
<reference evidence="5" key="1">
    <citation type="submission" date="2023-05" db="EMBL/GenBank/DDBJ databases">
        <title>Genome and transcriptome analyses reveal genes involved in the formation of fine ridges on petal epidermal cells in Hibiscus trionum.</title>
        <authorList>
            <person name="Koshimizu S."/>
            <person name="Masuda S."/>
            <person name="Ishii T."/>
            <person name="Shirasu K."/>
            <person name="Hoshino A."/>
            <person name="Arita M."/>
        </authorList>
    </citation>
    <scope>NUCLEOTIDE SEQUENCE</scope>
    <source>
        <strain evidence="5">Hamamatsu line</strain>
    </source>
</reference>
<comment type="similarity">
    <text evidence="2">Belongs to the HAK/KUP transporter (TC 2.A.72.3) family.</text>
</comment>
<name>A0A9W7M1T4_HIBTR</name>
<organism evidence="5 6">
    <name type="scientific">Hibiscus trionum</name>
    <name type="common">Flower of an hour</name>
    <dbReference type="NCBI Taxonomy" id="183268"/>
    <lineage>
        <taxon>Eukaryota</taxon>
        <taxon>Viridiplantae</taxon>
        <taxon>Streptophyta</taxon>
        <taxon>Embryophyta</taxon>
        <taxon>Tracheophyta</taxon>
        <taxon>Spermatophyta</taxon>
        <taxon>Magnoliopsida</taxon>
        <taxon>eudicotyledons</taxon>
        <taxon>Gunneridae</taxon>
        <taxon>Pentapetalae</taxon>
        <taxon>rosids</taxon>
        <taxon>malvids</taxon>
        <taxon>Malvales</taxon>
        <taxon>Malvaceae</taxon>
        <taxon>Malvoideae</taxon>
        <taxon>Hibiscus</taxon>
    </lineage>
</organism>
<dbReference type="GO" id="GO:0000325">
    <property type="term" value="C:plant-type vacuole"/>
    <property type="evidence" value="ECO:0007669"/>
    <property type="project" value="TreeGrafter"/>
</dbReference>
<evidence type="ECO:0000313" key="6">
    <source>
        <dbReference type="Proteomes" id="UP001165190"/>
    </source>
</evidence>
<feature type="domain" description="K+ potassium transporter integral membrane" evidence="4">
    <location>
        <begin position="1"/>
        <end position="102"/>
    </location>
</feature>
<keyword evidence="3" id="KW-0812">Transmembrane</keyword>
<dbReference type="Proteomes" id="UP001165190">
    <property type="component" value="Unassembled WGS sequence"/>
</dbReference>
<dbReference type="PANTHER" id="PTHR30540:SF8">
    <property type="entry name" value="POTASSIUM TRANSPORTER 7"/>
    <property type="match status" value="1"/>
</dbReference>
<keyword evidence="3" id="KW-0472">Membrane</keyword>
<dbReference type="Pfam" id="PF02705">
    <property type="entry name" value="K_trans"/>
    <property type="match status" value="1"/>
</dbReference>
<evidence type="ECO:0000256" key="1">
    <source>
        <dbReference type="ARBA" id="ARBA00004651"/>
    </source>
</evidence>
<comment type="caution">
    <text evidence="5">The sequence shown here is derived from an EMBL/GenBank/DDBJ whole genome shotgun (WGS) entry which is preliminary data.</text>
</comment>
<dbReference type="AlphaFoldDB" id="A0A9W7M1T4"/>
<dbReference type="InterPro" id="IPR053951">
    <property type="entry name" value="K_trans_N"/>
</dbReference>